<dbReference type="Proteomes" id="UP000245390">
    <property type="component" value="Unassembled WGS sequence"/>
</dbReference>
<evidence type="ECO:0000256" key="3">
    <source>
        <dbReference type="ARBA" id="ARBA00023163"/>
    </source>
</evidence>
<dbReference type="InterPro" id="IPR036390">
    <property type="entry name" value="WH_DNA-bd_sf"/>
</dbReference>
<name>A0A316G3F6_9RHOB</name>
<keyword evidence="3" id="KW-0804">Transcription</keyword>
<dbReference type="GO" id="GO:0003677">
    <property type="term" value="F:DNA binding"/>
    <property type="evidence" value="ECO:0007669"/>
    <property type="project" value="UniProtKB-KW"/>
</dbReference>
<sequence>MRELVNQYWDASDMAPPTVPEGAARDRVRAFITDGGYHPGDRLPAERELVTRLGMTRNTLRKALETLEREGAIWRHVGKGTFVSAIGSGAPVASVIDLARQVSPLHMMRARIALEPAIAREAAINASDAGIARIAEARDKAVAAESWDVYEAWDVSLHRLIAESTGNALLLALFDQLNQVRRAVAWDTVVRASDRPAPSHTSFAEHDRIVQAIRSRNATEAHAAMRAHLGSVSARLFGDH</sequence>
<dbReference type="PROSITE" id="PS50949">
    <property type="entry name" value="HTH_GNTR"/>
    <property type="match status" value="1"/>
</dbReference>
<dbReference type="InterPro" id="IPR036388">
    <property type="entry name" value="WH-like_DNA-bd_sf"/>
</dbReference>
<dbReference type="Pfam" id="PF07729">
    <property type="entry name" value="FCD"/>
    <property type="match status" value="1"/>
</dbReference>
<comment type="caution">
    <text evidence="5">The sequence shown here is derived from an EMBL/GenBank/DDBJ whole genome shotgun (WGS) entry which is preliminary data.</text>
</comment>
<dbReference type="PANTHER" id="PTHR43537:SF5">
    <property type="entry name" value="UXU OPERON TRANSCRIPTIONAL REGULATOR"/>
    <property type="match status" value="1"/>
</dbReference>
<dbReference type="Gene3D" id="1.20.120.530">
    <property type="entry name" value="GntR ligand-binding domain-like"/>
    <property type="match status" value="1"/>
</dbReference>
<feature type="domain" description="HTH gntR-type" evidence="4">
    <location>
        <begin position="18"/>
        <end position="86"/>
    </location>
</feature>
<dbReference type="PRINTS" id="PR00035">
    <property type="entry name" value="HTHGNTR"/>
</dbReference>
<dbReference type="Pfam" id="PF00392">
    <property type="entry name" value="GntR"/>
    <property type="match status" value="1"/>
</dbReference>
<dbReference type="AlphaFoldDB" id="A0A316G3F6"/>
<dbReference type="Gene3D" id="1.10.10.10">
    <property type="entry name" value="Winged helix-like DNA-binding domain superfamily/Winged helix DNA-binding domain"/>
    <property type="match status" value="1"/>
</dbReference>
<evidence type="ECO:0000259" key="4">
    <source>
        <dbReference type="PROSITE" id="PS50949"/>
    </source>
</evidence>
<gene>
    <name evidence="5" type="ORF">C8D95_107140</name>
</gene>
<dbReference type="SUPFAM" id="SSF48008">
    <property type="entry name" value="GntR ligand-binding domain-like"/>
    <property type="match status" value="1"/>
</dbReference>
<dbReference type="SMART" id="SM00345">
    <property type="entry name" value="HTH_GNTR"/>
    <property type="match status" value="1"/>
</dbReference>
<dbReference type="SMART" id="SM00895">
    <property type="entry name" value="FCD"/>
    <property type="match status" value="1"/>
</dbReference>
<dbReference type="PANTHER" id="PTHR43537">
    <property type="entry name" value="TRANSCRIPTIONAL REGULATOR, GNTR FAMILY"/>
    <property type="match status" value="1"/>
</dbReference>
<proteinExistence type="predicted"/>
<dbReference type="CDD" id="cd07377">
    <property type="entry name" value="WHTH_GntR"/>
    <property type="match status" value="1"/>
</dbReference>
<dbReference type="EMBL" id="QGGV01000007">
    <property type="protein sequence ID" value="PWK55474.1"/>
    <property type="molecule type" value="Genomic_DNA"/>
</dbReference>
<evidence type="ECO:0000313" key="5">
    <source>
        <dbReference type="EMBL" id="PWK55474.1"/>
    </source>
</evidence>
<keyword evidence="1" id="KW-0805">Transcription regulation</keyword>
<evidence type="ECO:0000313" key="6">
    <source>
        <dbReference type="Proteomes" id="UP000245390"/>
    </source>
</evidence>
<keyword evidence="2" id="KW-0238">DNA-binding</keyword>
<keyword evidence="6" id="KW-1185">Reference proteome</keyword>
<dbReference type="InterPro" id="IPR008920">
    <property type="entry name" value="TF_FadR/GntR_C"/>
</dbReference>
<evidence type="ECO:0000256" key="2">
    <source>
        <dbReference type="ARBA" id="ARBA00023125"/>
    </source>
</evidence>
<dbReference type="InterPro" id="IPR011711">
    <property type="entry name" value="GntR_C"/>
</dbReference>
<dbReference type="GO" id="GO:0003700">
    <property type="term" value="F:DNA-binding transcription factor activity"/>
    <property type="evidence" value="ECO:0007669"/>
    <property type="project" value="InterPro"/>
</dbReference>
<dbReference type="InterPro" id="IPR000524">
    <property type="entry name" value="Tscrpt_reg_HTH_GntR"/>
</dbReference>
<organism evidence="5 6">
    <name type="scientific">Silicimonas algicola</name>
    <dbReference type="NCBI Taxonomy" id="1826607"/>
    <lineage>
        <taxon>Bacteria</taxon>
        <taxon>Pseudomonadati</taxon>
        <taxon>Pseudomonadota</taxon>
        <taxon>Alphaproteobacteria</taxon>
        <taxon>Rhodobacterales</taxon>
        <taxon>Paracoccaceae</taxon>
    </lineage>
</organism>
<reference evidence="5 6" key="1">
    <citation type="submission" date="2018-05" db="EMBL/GenBank/DDBJ databases">
        <title>Genomic Encyclopedia of Type Strains, Phase IV (KMG-IV): sequencing the most valuable type-strain genomes for metagenomic binning, comparative biology and taxonomic classification.</title>
        <authorList>
            <person name="Goeker M."/>
        </authorList>
    </citation>
    <scope>NUCLEOTIDE SEQUENCE [LARGE SCALE GENOMIC DNA]</scope>
    <source>
        <strain evidence="5 6">DSM 103371</strain>
    </source>
</reference>
<protein>
    <submittedName>
        <fullName evidence="5">GntR family transcriptional regulator</fullName>
    </submittedName>
</protein>
<dbReference type="SUPFAM" id="SSF46785">
    <property type="entry name" value="Winged helix' DNA-binding domain"/>
    <property type="match status" value="1"/>
</dbReference>
<evidence type="ECO:0000256" key="1">
    <source>
        <dbReference type="ARBA" id="ARBA00023015"/>
    </source>
</evidence>
<accession>A0A316G3F6</accession>